<sequence>MAHVTVCRGCCCGTVKKHPEYDHDEQLRRLEAVAERSGGRVRVRTADCLDACENSNIVVVKPPGAKPVWLGLVLHDAVMDDLEQWLTTGGPLPAKLELNRVTPPAQSD</sequence>
<dbReference type="Gene3D" id="3.40.30.10">
    <property type="entry name" value="Glutaredoxin"/>
    <property type="match status" value="1"/>
</dbReference>
<dbReference type="Proteomes" id="UP000006281">
    <property type="component" value="Chromosome"/>
</dbReference>
<dbReference type="BioCyc" id="SESP1179773:BN6_RS07350-MONOMER"/>
<evidence type="ECO:0000313" key="1">
    <source>
        <dbReference type="EMBL" id="CCH28821.1"/>
    </source>
</evidence>
<name>K0JSG6_SACES</name>
<dbReference type="AlphaFoldDB" id="K0JSG6"/>
<evidence type="ECO:0000313" key="2">
    <source>
        <dbReference type="Proteomes" id="UP000006281"/>
    </source>
</evidence>
<organism evidence="1 2">
    <name type="scientific">Saccharothrix espanaensis (strain ATCC 51144 / DSM 44229 / JCM 9112 / NBRC 15066 / NRRL 15764)</name>
    <dbReference type="NCBI Taxonomy" id="1179773"/>
    <lineage>
        <taxon>Bacteria</taxon>
        <taxon>Bacillati</taxon>
        <taxon>Actinomycetota</taxon>
        <taxon>Actinomycetes</taxon>
        <taxon>Pseudonocardiales</taxon>
        <taxon>Pseudonocardiaceae</taxon>
        <taxon>Saccharothrix</taxon>
    </lineage>
</organism>
<evidence type="ECO:0008006" key="3">
    <source>
        <dbReference type="Google" id="ProtNLM"/>
    </source>
</evidence>
<dbReference type="InterPro" id="IPR036249">
    <property type="entry name" value="Thioredoxin-like_sf"/>
</dbReference>
<reference evidence="1 2" key="1">
    <citation type="journal article" date="2012" name="BMC Genomics">
        <title>Complete genome sequence of Saccharothrix espanaensis DSM 44229T and comparison to the other completely sequenced Pseudonocardiaceae.</title>
        <authorList>
            <person name="Strobel T."/>
            <person name="Al-Dilaimi A."/>
            <person name="Blom J."/>
            <person name="Gessner A."/>
            <person name="Kalinowski J."/>
            <person name="Luzhetska M."/>
            <person name="Puhler A."/>
            <person name="Szczepanowski R."/>
            <person name="Bechthold A."/>
            <person name="Ruckert C."/>
        </authorList>
    </citation>
    <scope>NUCLEOTIDE SEQUENCE [LARGE SCALE GENOMIC DNA]</scope>
    <source>
        <strain evidence="2">ATCC 51144 / DSM 44229 / JCM 9112 / NBRC 15066 / NRRL 15764</strain>
    </source>
</reference>
<dbReference type="CDD" id="cd02980">
    <property type="entry name" value="TRX_Fd_family"/>
    <property type="match status" value="1"/>
</dbReference>
<proteinExistence type="predicted"/>
<dbReference type="HOGENOM" id="CLU_119509_1_0_11"/>
<gene>
    <name evidence="1" type="ordered locus">BN6_14970</name>
</gene>
<dbReference type="PATRIC" id="fig|1179773.3.peg.1501"/>
<dbReference type="eggNOG" id="COG3411">
    <property type="taxonomic scope" value="Bacteria"/>
</dbReference>
<accession>K0JSG6</accession>
<dbReference type="STRING" id="1179773.BN6_14970"/>
<dbReference type="SUPFAM" id="SSF52833">
    <property type="entry name" value="Thioredoxin-like"/>
    <property type="match status" value="1"/>
</dbReference>
<dbReference type="KEGG" id="sesp:BN6_14970"/>
<keyword evidence="2" id="KW-1185">Reference proteome</keyword>
<dbReference type="EMBL" id="HE804045">
    <property type="protein sequence ID" value="CCH28821.1"/>
    <property type="molecule type" value="Genomic_DNA"/>
</dbReference>
<protein>
    <recommendedName>
        <fullName evidence="3">(2Fe-2S) ferredoxin domain-containing protein</fullName>
    </recommendedName>
</protein>